<dbReference type="AlphaFoldDB" id="A0A7S0HNI0"/>
<evidence type="ECO:0000256" key="1">
    <source>
        <dbReference type="SAM" id="SignalP"/>
    </source>
</evidence>
<sequence>MLVKCIVSLLLLLLLFIASRAVKLFRNLQEPFDSAKHALVSDVPHCLNGSTASTDVITAVKLPGGHILFVPTTRVSNTHGVAYIPGALVNHLAYAPLCREIARLSKLPVLLLRVTMRLAILGKSSITSALKTHAATAQVTSWMLGGHSMGGQAASQLADLPSITAIFLHASYPGASLKKLPVLQVLAEHDELIKAKAWAKGIEKAKALYMPAAAVVHVIAGGNHAGFGFYGPQKFPSADGERTISLAEQQLQVARTTADWLRTLVHAE</sequence>
<dbReference type="SUPFAM" id="SSF53474">
    <property type="entry name" value="alpha/beta-Hydrolases"/>
    <property type="match status" value="1"/>
</dbReference>
<protein>
    <recommendedName>
        <fullName evidence="2">Alpha/beta hydrolase fold-5 domain-containing protein</fullName>
    </recommendedName>
</protein>
<dbReference type="GO" id="GO:0016787">
    <property type="term" value="F:hydrolase activity"/>
    <property type="evidence" value="ECO:0007669"/>
    <property type="project" value="InterPro"/>
</dbReference>
<keyword evidence="1" id="KW-0732">Signal</keyword>
<gene>
    <name evidence="3" type="ORF">PANT1444_LOCUS11656</name>
</gene>
<organism evidence="3">
    <name type="scientific">Phaeocystis antarctica</name>
    <dbReference type="NCBI Taxonomy" id="33657"/>
    <lineage>
        <taxon>Eukaryota</taxon>
        <taxon>Haptista</taxon>
        <taxon>Haptophyta</taxon>
        <taxon>Prymnesiophyceae</taxon>
        <taxon>Phaeocystales</taxon>
        <taxon>Phaeocystaceae</taxon>
        <taxon>Phaeocystis</taxon>
    </lineage>
</organism>
<accession>A0A7S0HNI0</accession>
<dbReference type="EMBL" id="HBEP01020718">
    <property type="protein sequence ID" value="CAD8491508.1"/>
    <property type="molecule type" value="Transcribed_RNA"/>
</dbReference>
<feature type="chain" id="PRO_5031091309" description="Alpha/beta hydrolase fold-5 domain-containing protein" evidence="1">
    <location>
        <begin position="22"/>
        <end position="268"/>
    </location>
</feature>
<feature type="signal peptide" evidence="1">
    <location>
        <begin position="1"/>
        <end position="21"/>
    </location>
</feature>
<reference evidence="3" key="1">
    <citation type="submission" date="2021-01" db="EMBL/GenBank/DDBJ databases">
        <authorList>
            <person name="Corre E."/>
            <person name="Pelletier E."/>
            <person name="Niang G."/>
            <person name="Scheremetjew M."/>
            <person name="Finn R."/>
            <person name="Kale V."/>
            <person name="Holt S."/>
            <person name="Cochrane G."/>
            <person name="Meng A."/>
            <person name="Brown T."/>
            <person name="Cohen L."/>
        </authorList>
    </citation>
    <scope>NUCLEOTIDE SEQUENCE</scope>
    <source>
        <strain evidence="3">CCMP1374</strain>
    </source>
</reference>
<feature type="domain" description="Alpha/beta hydrolase fold-5" evidence="2">
    <location>
        <begin position="81"/>
        <end position="249"/>
    </location>
</feature>
<evidence type="ECO:0000313" key="3">
    <source>
        <dbReference type="EMBL" id="CAD8491508.1"/>
    </source>
</evidence>
<name>A0A7S0HNI0_9EUKA</name>
<dbReference type="InterPro" id="IPR029059">
    <property type="entry name" value="AB_hydrolase_5"/>
</dbReference>
<dbReference type="InterPro" id="IPR029058">
    <property type="entry name" value="AB_hydrolase_fold"/>
</dbReference>
<dbReference type="Gene3D" id="3.40.50.1820">
    <property type="entry name" value="alpha/beta hydrolase"/>
    <property type="match status" value="1"/>
</dbReference>
<proteinExistence type="predicted"/>
<evidence type="ECO:0000259" key="2">
    <source>
        <dbReference type="Pfam" id="PF12695"/>
    </source>
</evidence>
<dbReference type="Pfam" id="PF12695">
    <property type="entry name" value="Abhydrolase_5"/>
    <property type="match status" value="1"/>
</dbReference>